<evidence type="ECO:0000256" key="3">
    <source>
        <dbReference type="ARBA" id="ARBA00022833"/>
    </source>
</evidence>
<reference evidence="5" key="1">
    <citation type="submission" date="2018-05" db="EMBL/GenBank/DDBJ databases">
        <authorList>
            <person name="Lanie J.A."/>
            <person name="Ng W.-L."/>
            <person name="Kazmierczak K.M."/>
            <person name="Andrzejewski T.M."/>
            <person name="Davidsen T.M."/>
            <person name="Wayne K.J."/>
            <person name="Tettelin H."/>
            <person name="Glass J.I."/>
            <person name="Rusch D."/>
            <person name="Podicherti R."/>
            <person name="Tsui H.-C.T."/>
            <person name="Winkler M.E."/>
        </authorList>
    </citation>
    <scope>NUCLEOTIDE SEQUENCE</scope>
</reference>
<feature type="domain" description="Cobalamin-independent methionine synthase MetE C-terminal/archaeal" evidence="4">
    <location>
        <begin position="1"/>
        <end position="102"/>
    </location>
</feature>
<evidence type="ECO:0000256" key="2">
    <source>
        <dbReference type="ARBA" id="ARBA00022723"/>
    </source>
</evidence>
<keyword evidence="2" id="KW-0479">Metal-binding</keyword>
<dbReference type="SUPFAM" id="SSF51726">
    <property type="entry name" value="UROD/MetE-like"/>
    <property type="match status" value="1"/>
</dbReference>
<dbReference type="InterPro" id="IPR038071">
    <property type="entry name" value="UROD/MetE-like_sf"/>
</dbReference>
<organism evidence="5">
    <name type="scientific">marine metagenome</name>
    <dbReference type="NCBI Taxonomy" id="408172"/>
    <lineage>
        <taxon>unclassified sequences</taxon>
        <taxon>metagenomes</taxon>
        <taxon>ecological metagenomes</taxon>
    </lineage>
</organism>
<comment type="cofactor">
    <cofactor evidence="1">
        <name>Zn(2+)</name>
        <dbReference type="ChEBI" id="CHEBI:29105"/>
    </cofactor>
</comment>
<accession>A0A382R1I3</accession>
<evidence type="ECO:0000256" key="1">
    <source>
        <dbReference type="ARBA" id="ARBA00001947"/>
    </source>
</evidence>
<dbReference type="AlphaFoldDB" id="A0A382R1I3"/>
<dbReference type="PANTHER" id="PTHR30519">
    <property type="entry name" value="5-METHYLTETRAHYDROPTEROYLTRIGLUTAMATE--HOMOCYSTEINE METHYLTRANSFERASE"/>
    <property type="match status" value="1"/>
</dbReference>
<name>A0A382R1I3_9ZZZZ</name>
<proteinExistence type="predicted"/>
<keyword evidence="3" id="KW-0862">Zinc</keyword>
<evidence type="ECO:0000259" key="4">
    <source>
        <dbReference type="Pfam" id="PF01717"/>
    </source>
</evidence>
<dbReference type="GO" id="GO:0008270">
    <property type="term" value="F:zinc ion binding"/>
    <property type="evidence" value="ECO:0007669"/>
    <property type="project" value="InterPro"/>
</dbReference>
<protein>
    <recommendedName>
        <fullName evidence="4">Cobalamin-independent methionine synthase MetE C-terminal/archaeal domain-containing protein</fullName>
    </recommendedName>
</protein>
<dbReference type="GO" id="GO:0003871">
    <property type="term" value="F:5-methyltetrahydropteroyltriglutamate-homocysteine S-methyltransferase activity"/>
    <property type="evidence" value="ECO:0007669"/>
    <property type="project" value="InterPro"/>
</dbReference>
<gene>
    <name evidence="5" type="ORF">METZ01_LOCUS343866</name>
</gene>
<feature type="non-terminal residue" evidence="5">
    <location>
        <position position="122"/>
    </location>
</feature>
<evidence type="ECO:0000313" key="5">
    <source>
        <dbReference type="EMBL" id="SVC91012.1"/>
    </source>
</evidence>
<dbReference type="EMBL" id="UINC01118110">
    <property type="protein sequence ID" value="SVC91012.1"/>
    <property type="molecule type" value="Genomic_DNA"/>
</dbReference>
<dbReference type="Gene3D" id="3.20.20.210">
    <property type="match status" value="1"/>
</dbReference>
<dbReference type="Pfam" id="PF01717">
    <property type="entry name" value="Meth_synt_2"/>
    <property type="match status" value="1"/>
</dbReference>
<dbReference type="InterPro" id="IPR002629">
    <property type="entry name" value="Met_Synth_C/arc"/>
</dbReference>
<sequence>MKTTTIGSYPKPSYLRIPDWFQNEDNSPKDWEKAWSLLGNKKDELIKKACQEIIKEQETAGIDIITDGEVRRENYILYHCRHLKGIDFSKLTKKVVRSGSYESWFPTITSKVVSGESFLPKE</sequence>
<dbReference type="GO" id="GO:0009086">
    <property type="term" value="P:methionine biosynthetic process"/>
    <property type="evidence" value="ECO:0007669"/>
    <property type="project" value="InterPro"/>
</dbReference>